<protein>
    <recommendedName>
        <fullName evidence="1">Jacalin-type lectin domain-containing protein</fullName>
    </recommendedName>
</protein>
<keyword evidence="3" id="KW-1185">Reference proteome</keyword>
<dbReference type="SUPFAM" id="SSF51101">
    <property type="entry name" value="Mannose-binding lectins"/>
    <property type="match status" value="1"/>
</dbReference>
<gene>
    <name evidence="2" type="ORF">K505DRAFT_370966</name>
</gene>
<name>A0A6A6XSP9_9PLEO</name>
<sequence>MSAIGLVIPSTEKAMFLENLDWLEGLEVAVTVSGIVGLRILVQSPNGQYSHTAGDFDTTTPDVGIRKLLPYNGRRLFAITVGLDACKFISMQLIESDLTEATTGPSHTTTARSADKLQCKHNSTVIADRIYASTFPSHDTSITSVPTTPTNQIVNVHLNMDFGGPGGCLLGSLRRIVAIMFGYPKIFLGLDFIYNDGRHSFYGRRSIYTNKGNHTTFGVYGDTYMNLSKSRSMLKPPEEKVITGFLAVLGVFDGSFQTFGIQSQMLWRREPQTTQQCSSIVSHALSVTPESPDTGSHIIHGRGTAYTAASLSGVRRIRISSGATGRSRTSQHISGLWLEYYDSDGPVIVGQWITELDSWELAPSEKITEILMWSSNELTNSQEGQAKLGRIMGFSFATSNGNSKQILQEDTDGQVWIKFRANRFEELGSIIWAFNSTWYHARVLYSPTPTKDGLDFIFLPHESPSWVVPEKLLWQDCDLNGNCSTVASIQVSFVIGAICGISFTYTSGITRTLGSQEGDTSTMHLDSDEELTRMDIGFHYINRIRFVSFYTNHGRQMTRGVQLPVKPVQQFVEPGRTWDVPLRLKPFIQPQVALRTSNSDWVFGLHPFSNVCIIYRY</sequence>
<reference evidence="2" key="1">
    <citation type="journal article" date="2020" name="Stud. Mycol.">
        <title>101 Dothideomycetes genomes: a test case for predicting lifestyles and emergence of pathogens.</title>
        <authorList>
            <person name="Haridas S."/>
            <person name="Albert R."/>
            <person name="Binder M."/>
            <person name="Bloem J."/>
            <person name="Labutti K."/>
            <person name="Salamov A."/>
            <person name="Andreopoulos B."/>
            <person name="Baker S."/>
            <person name="Barry K."/>
            <person name="Bills G."/>
            <person name="Bluhm B."/>
            <person name="Cannon C."/>
            <person name="Castanera R."/>
            <person name="Culley D."/>
            <person name="Daum C."/>
            <person name="Ezra D."/>
            <person name="Gonzalez J."/>
            <person name="Henrissat B."/>
            <person name="Kuo A."/>
            <person name="Liang C."/>
            <person name="Lipzen A."/>
            <person name="Lutzoni F."/>
            <person name="Magnuson J."/>
            <person name="Mondo S."/>
            <person name="Nolan M."/>
            <person name="Ohm R."/>
            <person name="Pangilinan J."/>
            <person name="Park H.-J."/>
            <person name="Ramirez L."/>
            <person name="Alfaro M."/>
            <person name="Sun H."/>
            <person name="Tritt A."/>
            <person name="Yoshinaga Y."/>
            <person name="Zwiers L.-H."/>
            <person name="Turgeon B."/>
            <person name="Goodwin S."/>
            <person name="Spatafora J."/>
            <person name="Crous P."/>
            <person name="Grigoriev I."/>
        </authorList>
    </citation>
    <scope>NUCLEOTIDE SEQUENCE</scope>
    <source>
        <strain evidence="2">CBS 109.77</strain>
    </source>
</reference>
<dbReference type="OrthoDB" id="5273847at2759"/>
<organism evidence="2 3">
    <name type="scientific">Melanomma pulvis-pyrius CBS 109.77</name>
    <dbReference type="NCBI Taxonomy" id="1314802"/>
    <lineage>
        <taxon>Eukaryota</taxon>
        <taxon>Fungi</taxon>
        <taxon>Dikarya</taxon>
        <taxon>Ascomycota</taxon>
        <taxon>Pezizomycotina</taxon>
        <taxon>Dothideomycetes</taxon>
        <taxon>Pleosporomycetidae</taxon>
        <taxon>Pleosporales</taxon>
        <taxon>Melanommataceae</taxon>
        <taxon>Melanomma</taxon>
    </lineage>
</organism>
<feature type="domain" description="Jacalin-type lectin" evidence="1">
    <location>
        <begin position="478"/>
        <end position="557"/>
    </location>
</feature>
<dbReference type="Gene3D" id="2.100.10.30">
    <property type="entry name" value="Jacalin-like lectin domain"/>
    <property type="match status" value="1"/>
</dbReference>
<evidence type="ECO:0000313" key="3">
    <source>
        <dbReference type="Proteomes" id="UP000799757"/>
    </source>
</evidence>
<dbReference type="InterPro" id="IPR036404">
    <property type="entry name" value="Jacalin-like_lectin_dom_sf"/>
</dbReference>
<evidence type="ECO:0000313" key="2">
    <source>
        <dbReference type="EMBL" id="KAF2799429.1"/>
    </source>
</evidence>
<dbReference type="AlphaFoldDB" id="A0A6A6XSP9"/>
<accession>A0A6A6XSP9</accession>
<dbReference type="Pfam" id="PF01419">
    <property type="entry name" value="Jacalin"/>
    <property type="match status" value="1"/>
</dbReference>
<dbReference type="InterPro" id="IPR001229">
    <property type="entry name" value="Jacalin-like_lectin_dom"/>
</dbReference>
<dbReference type="Proteomes" id="UP000799757">
    <property type="component" value="Unassembled WGS sequence"/>
</dbReference>
<dbReference type="EMBL" id="MU001764">
    <property type="protein sequence ID" value="KAF2799429.1"/>
    <property type="molecule type" value="Genomic_DNA"/>
</dbReference>
<evidence type="ECO:0000259" key="1">
    <source>
        <dbReference type="Pfam" id="PF01419"/>
    </source>
</evidence>
<proteinExistence type="predicted"/>